<dbReference type="RefSeq" id="XP_976792.2">
    <property type="nucleotide sequence ID" value="XM_971699.2"/>
</dbReference>
<dbReference type="EMBL" id="GG662861">
    <property type="protein sequence ID" value="EAR86197.2"/>
    <property type="molecule type" value="Genomic_DNA"/>
</dbReference>
<reference evidence="2" key="1">
    <citation type="journal article" date="2006" name="PLoS Biol.">
        <title>Macronuclear genome sequence of the ciliate Tetrahymena thermophila, a model eukaryote.</title>
        <authorList>
            <person name="Eisen J.A."/>
            <person name="Coyne R.S."/>
            <person name="Wu M."/>
            <person name="Wu D."/>
            <person name="Thiagarajan M."/>
            <person name="Wortman J.R."/>
            <person name="Badger J.H."/>
            <person name="Ren Q."/>
            <person name="Amedeo P."/>
            <person name="Jones K.M."/>
            <person name="Tallon L.J."/>
            <person name="Delcher A.L."/>
            <person name="Salzberg S.L."/>
            <person name="Silva J.C."/>
            <person name="Haas B.J."/>
            <person name="Majoros W.H."/>
            <person name="Farzad M."/>
            <person name="Carlton J.M."/>
            <person name="Smith R.K. Jr."/>
            <person name="Garg J."/>
            <person name="Pearlman R.E."/>
            <person name="Karrer K.M."/>
            <person name="Sun L."/>
            <person name="Manning G."/>
            <person name="Elde N.C."/>
            <person name="Turkewitz A.P."/>
            <person name="Asai D.J."/>
            <person name="Wilkes D.E."/>
            <person name="Wang Y."/>
            <person name="Cai H."/>
            <person name="Collins K."/>
            <person name="Stewart B.A."/>
            <person name="Lee S.R."/>
            <person name="Wilamowska K."/>
            <person name="Weinberg Z."/>
            <person name="Ruzzo W.L."/>
            <person name="Wloga D."/>
            <person name="Gaertig J."/>
            <person name="Frankel J."/>
            <person name="Tsao C.-C."/>
            <person name="Gorovsky M.A."/>
            <person name="Keeling P.J."/>
            <person name="Waller R.F."/>
            <person name="Patron N.J."/>
            <person name="Cherry J.M."/>
            <person name="Stover N.A."/>
            <person name="Krieger C.J."/>
            <person name="del Toro C."/>
            <person name="Ryder H.F."/>
            <person name="Williamson S.C."/>
            <person name="Barbeau R.A."/>
            <person name="Hamilton E.P."/>
            <person name="Orias E."/>
        </authorList>
    </citation>
    <scope>NUCLEOTIDE SEQUENCE [LARGE SCALE GENOMIC DNA]</scope>
    <source>
        <strain evidence="2">SB210</strain>
    </source>
</reference>
<dbReference type="Proteomes" id="UP000009168">
    <property type="component" value="Unassembled WGS sequence"/>
</dbReference>
<dbReference type="InParanoid" id="Q22LR9"/>
<accession>Q22LR9</accession>
<protein>
    <submittedName>
        <fullName evidence="1">Uncharacterized protein</fullName>
    </submittedName>
</protein>
<dbReference type="HOGENOM" id="CLU_461959_0_0_1"/>
<proteinExistence type="predicted"/>
<evidence type="ECO:0000313" key="2">
    <source>
        <dbReference type="Proteomes" id="UP000009168"/>
    </source>
</evidence>
<dbReference type="KEGG" id="tet:TTHERM_00699810"/>
<sequence length="413" mass="49426">MIDNFSQDSEESLSSFSDLKTNQSSFKNEYLEACLNLKRPDYVLEFEKQINLRSFAETEIKTPLNFCFSQFEQVQGSNIKIDEGFLLINNSEEEEEDDDDEEDEEMSFEEEIENIFESSLKNNKKQQLRELNENIFIAMKKENLITNIKKYYSDLLKYHQEDIFILLQQHPKYNNFEVQLYTPEYFQLKCTKDNDSKTLILKKYNSFQSIDEEEQFINQRAINSNNLILTETIPLGRFYYLLTERNTYYQPNAIKLNTLIDEFFTYLNLNKSQEVARLYVDIIEHISLLKLVEVNGGLKIYGYNKLHKDFIDRTIELIKQQQKVSSLSIQLNDYFELTKNNLNFDCKNQFLEQNWRLSPEYYNQNQNIGFFNDHVEVNYIIPSYQNYFHSNVIEDIEFIQDIHDNEYSELINE</sequence>
<organism evidence="1 2">
    <name type="scientific">Tetrahymena thermophila (strain SB210)</name>
    <dbReference type="NCBI Taxonomy" id="312017"/>
    <lineage>
        <taxon>Eukaryota</taxon>
        <taxon>Sar</taxon>
        <taxon>Alveolata</taxon>
        <taxon>Ciliophora</taxon>
        <taxon>Intramacronucleata</taxon>
        <taxon>Oligohymenophorea</taxon>
        <taxon>Hymenostomatida</taxon>
        <taxon>Tetrahymenina</taxon>
        <taxon>Tetrahymenidae</taxon>
        <taxon>Tetrahymena</taxon>
    </lineage>
</organism>
<keyword evidence="2" id="KW-1185">Reference proteome</keyword>
<name>Q22LR9_TETTS</name>
<evidence type="ECO:0000313" key="1">
    <source>
        <dbReference type="EMBL" id="EAR86197.2"/>
    </source>
</evidence>
<dbReference type="AlphaFoldDB" id="Q22LR9"/>
<gene>
    <name evidence="1" type="ORF">TTHERM_00699810</name>
</gene>
<dbReference type="GeneID" id="7829126"/>